<comment type="caution">
    <text evidence="4">The sequence shown here is derived from an EMBL/GenBank/DDBJ whole genome shotgun (WGS) entry which is preliminary data.</text>
</comment>
<feature type="transmembrane region" description="Helical" evidence="2">
    <location>
        <begin position="475"/>
        <end position="492"/>
    </location>
</feature>
<feature type="signal peptide" evidence="3">
    <location>
        <begin position="1"/>
        <end position="33"/>
    </location>
</feature>
<evidence type="ECO:0000256" key="2">
    <source>
        <dbReference type="SAM" id="Phobius"/>
    </source>
</evidence>
<reference evidence="4 5" key="1">
    <citation type="submission" date="2019-11" db="EMBL/GenBank/DDBJ databases">
        <title>Streptococcus uberis isolated from clinical mastitis cases on a southeastern Queensland dairy.</title>
        <authorList>
            <person name="Workentine M.L."/>
            <person name="Price R."/>
            <person name="Olchowy T."/>
        </authorList>
    </citation>
    <scope>NUCLEOTIDE SEQUENCE [LARGE SCALE GENOMIC DNA]</scope>
    <source>
        <strain evidence="4 5">OLC4459-A17</strain>
    </source>
</reference>
<dbReference type="EMBL" id="WLXI01000008">
    <property type="protein sequence ID" value="MTD00969.1"/>
    <property type="molecule type" value="Genomic_DNA"/>
</dbReference>
<keyword evidence="2" id="KW-1133">Transmembrane helix</keyword>
<evidence type="ECO:0000313" key="4">
    <source>
        <dbReference type="EMBL" id="MTD00969.1"/>
    </source>
</evidence>
<feature type="chain" id="PRO_5043411430" evidence="3">
    <location>
        <begin position="34"/>
        <end position="499"/>
    </location>
</feature>
<dbReference type="Proteomes" id="UP000483839">
    <property type="component" value="Unassembled WGS sequence"/>
</dbReference>
<keyword evidence="3" id="KW-0732">Signal</keyword>
<evidence type="ECO:0000313" key="5">
    <source>
        <dbReference type="Proteomes" id="UP000483839"/>
    </source>
</evidence>
<accession>A0A6L6G719</accession>
<sequence length="499" mass="53707">MKSYLKRRYGLITTSVLAATVLATGWQSTSVLAENPTTSPTTTVTSNGFNFNATLLDHNGKTVSGKTVSLYDITDGNRTLVQSAVSDQNGIASFSQLPLNRNLSVFVDNVAQGYTTRTSESGQVRSSAFYIDGQGTNTPKYSDKTITISVLNEEAEPLANQKVTLTNPLKEVVGEAMTDADGHVVFKDKLLEGVFYNYAVNGKAIDSAQPDSKRSVFLESNQLAKEGFTFTATILGKNGKTVAGKTVSLYDITDGNRTLVQSAVSDQNGIASFSQLPLNRNLSVFIDDVAQGYTTRTSENGQVRSSAFYVDGQGTNTPKYSDKTITISVLNEEGEPLANQKVTLINPLKEVIGEANTDANGKVIFTDKLLDGVFYTYAVNGQTIDATQPDTSRNVFLRADQILKESPKNTASEAATNLEKTSESKEGNMPQQNQSEAKEKAPEKQVDANGANKKAPGHGEVKKGLPMAGERGSRLFTFIGLSLILGIAGYLLKHKKVKS</sequence>
<dbReference type="Gene3D" id="2.60.40.10">
    <property type="entry name" value="Immunoglobulins"/>
    <property type="match status" value="1"/>
</dbReference>
<evidence type="ECO:0000256" key="1">
    <source>
        <dbReference type="SAM" id="MobiDB-lite"/>
    </source>
</evidence>
<evidence type="ECO:0000256" key="3">
    <source>
        <dbReference type="SAM" id="SignalP"/>
    </source>
</evidence>
<keyword evidence="2" id="KW-0812">Transmembrane</keyword>
<dbReference type="AlphaFoldDB" id="A0A6L6G719"/>
<organism evidence="4 5">
    <name type="scientific">Streptococcus uberis</name>
    <dbReference type="NCBI Taxonomy" id="1349"/>
    <lineage>
        <taxon>Bacteria</taxon>
        <taxon>Bacillati</taxon>
        <taxon>Bacillota</taxon>
        <taxon>Bacilli</taxon>
        <taxon>Lactobacillales</taxon>
        <taxon>Streptococcaceae</taxon>
        <taxon>Streptococcus</taxon>
    </lineage>
</organism>
<proteinExistence type="predicted"/>
<feature type="region of interest" description="Disordered" evidence="1">
    <location>
        <begin position="406"/>
        <end position="466"/>
    </location>
</feature>
<feature type="compositionally biased region" description="Basic and acidic residues" evidence="1">
    <location>
        <begin position="436"/>
        <end position="446"/>
    </location>
</feature>
<dbReference type="NCBIfam" id="TIGR01167">
    <property type="entry name" value="LPXTG_anchor"/>
    <property type="match status" value="1"/>
</dbReference>
<dbReference type="RefSeq" id="WP_154617089.1">
    <property type="nucleotide sequence ID" value="NZ_JADFBP010000003.1"/>
</dbReference>
<dbReference type="InterPro" id="IPR013783">
    <property type="entry name" value="Ig-like_fold"/>
</dbReference>
<gene>
    <name evidence="4" type="ORF">GKS16_01545</name>
</gene>
<feature type="compositionally biased region" description="Polar residues" evidence="1">
    <location>
        <begin position="408"/>
        <end position="419"/>
    </location>
</feature>
<name>A0A6L6G719_STRUB</name>
<protein>
    <submittedName>
        <fullName evidence="4">LPXTG cell wall anchor domain-containing protein</fullName>
    </submittedName>
</protein>
<keyword evidence="2" id="KW-0472">Membrane</keyword>